<dbReference type="Proteomes" id="UP000299102">
    <property type="component" value="Unassembled WGS sequence"/>
</dbReference>
<gene>
    <name evidence="2" type="ORF">EVAR_22913_1</name>
</gene>
<organism evidence="2 3">
    <name type="scientific">Eumeta variegata</name>
    <name type="common">Bagworm moth</name>
    <name type="synonym">Eumeta japonica</name>
    <dbReference type="NCBI Taxonomy" id="151549"/>
    <lineage>
        <taxon>Eukaryota</taxon>
        <taxon>Metazoa</taxon>
        <taxon>Ecdysozoa</taxon>
        <taxon>Arthropoda</taxon>
        <taxon>Hexapoda</taxon>
        <taxon>Insecta</taxon>
        <taxon>Pterygota</taxon>
        <taxon>Neoptera</taxon>
        <taxon>Endopterygota</taxon>
        <taxon>Lepidoptera</taxon>
        <taxon>Glossata</taxon>
        <taxon>Ditrysia</taxon>
        <taxon>Tineoidea</taxon>
        <taxon>Psychidae</taxon>
        <taxon>Oiketicinae</taxon>
        <taxon>Eumeta</taxon>
    </lineage>
</organism>
<accession>A0A4C1UVJ8</accession>
<comment type="caution">
    <text evidence="2">The sequence shown here is derived from an EMBL/GenBank/DDBJ whole genome shotgun (WGS) entry which is preliminary data.</text>
</comment>
<dbReference type="EMBL" id="BGZK01000227">
    <property type="protein sequence ID" value="GBP30012.1"/>
    <property type="molecule type" value="Genomic_DNA"/>
</dbReference>
<proteinExistence type="predicted"/>
<feature type="region of interest" description="Disordered" evidence="1">
    <location>
        <begin position="117"/>
        <end position="178"/>
    </location>
</feature>
<dbReference type="AlphaFoldDB" id="A0A4C1UVJ8"/>
<name>A0A4C1UVJ8_EUMVA</name>
<sequence>MTGLNFIRRSRSTKLSRSNSLLRSIAVRHIEEGLEERSAIVTDLKDDFDKFVDDNGGETEVIGALIRKNEAQAANSPLSARREYLDAYDDVAVHSVDHSASFAADGRERADLTKHCSARARSRPRTPREGARAPDNGRFRSLVSSRPSPGLIVVPLSVPRPNLERSPAPDEFGSRSRSRFQLRSQSQFLAPLLSSISTYQ</sequence>
<evidence type="ECO:0000313" key="3">
    <source>
        <dbReference type="Proteomes" id="UP000299102"/>
    </source>
</evidence>
<reference evidence="2 3" key="1">
    <citation type="journal article" date="2019" name="Commun. Biol.">
        <title>The bagworm genome reveals a unique fibroin gene that provides high tensile strength.</title>
        <authorList>
            <person name="Kono N."/>
            <person name="Nakamura H."/>
            <person name="Ohtoshi R."/>
            <person name="Tomita M."/>
            <person name="Numata K."/>
            <person name="Arakawa K."/>
        </authorList>
    </citation>
    <scope>NUCLEOTIDE SEQUENCE [LARGE SCALE GENOMIC DNA]</scope>
</reference>
<protein>
    <submittedName>
        <fullName evidence="2">Uncharacterized protein</fullName>
    </submittedName>
</protein>
<evidence type="ECO:0000256" key="1">
    <source>
        <dbReference type="SAM" id="MobiDB-lite"/>
    </source>
</evidence>
<keyword evidence="3" id="KW-1185">Reference proteome</keyword>
<dbReference type="OrthoDB" id="5572587at2759"/>
<evidence type="ECO:0000313" key="2">
    <source>
        <dbReference type="EMBL" id="GBP30012.1"/>
    </source>
</evidence>
<feature type="compositionally biased region" description="Basic and acidic residues" evidence="1">
    <location>
        <begin position="126"/>
        <end position="138"/>
    </location>
</feature>